<dbReference type="Gene3D" id="3.30.43.10">
    <property type="entry name" value="Uridine Diphospho-n-acetylenolpyruvylglucosamine Reductase, domain 2"/>
    <property type="match status" value="1"/>
</dbReference>
<evidence type="ECO:0000256" key="6">
    <source>
        <dbReference type="ARBA" id="ARBA00022729"/>
    </source>
</evidence>
<dbReference type="Proteomes" id="UP001634393">
    <property type="component" value="Unassembled WGS sequence"/>
</dbReference>
<evidence type="ECO:0000256" key="9">
    <source>
        <dbReference type="SAM" id="MobiDB-lite"/>
    </source>
</evidence>
<dbReference type="InterPro" id="IPR036318">
    <property type="entry name" value="FAD-bd_PCMH-like_sf"/>
</dbReference>
<dbReference type="NCBIfam" id="TIGR01677">
    <property type="entry name" value="pln_FAD_oxido"/>
    <property type="match status" value="1"/>
</dbReference>
<evidence type="ECO:0000256" key="1">
    <source>
        <dbReference type="ARBA" id="ARBA00001974"/>
    </source>
</evidence>
<protein>
    <recommendedName>
        <fullName evidence="4">L-gulonolactone oxidase</fullName>
        <ecNumber evidence="4">1.1.3.8</ecNumber>
    </recommendedName>
</protein>
<dbReference type="InterPro" id="IPR006094">
    <property type="entry name" value="Oxid_FAD_bind_N"/>
</dbReference>
<dbReference type="InterPro" id="IPR010030">
    <property type="entry name" value="GULO_Plant"/>
</dbReference>
<comment type="similarity">
    <text evidence="3">Belongs to the oxygen-dependent FAD-linked oxidoreductase family.</text>
</comment>
<dbReference type="InterPro" id="IPR016166">
    <property type="entry name" value="FAD-bd_PCMH"/>
</dbReference>
<comment type="pathway">
    <text evidence="2">Cofactor biosynthesis; L-ascorbate biosynthesis.</text>
</comment>
<dbReference type="FunFam" id="3.30.465.10:FF:000033">
    <property type="entry name" value="L-gulonolactone oxidase 5"/>
    <property type="match status" value="1"/>
</dbReference>
<evidence type="ECO:0000256" key="8">
    <source>
        <dbReference type="ARBA" id="ARBA00048083"/>
    </source>
</evidence>
<dbReference type="GO" id="GO:0050105">
    <property type="term" value="F:L-gulonolactone oxidase activity"/>
    <property type="evidence" value="ECO:0007669"/>
    <property type="project" value="UniProtKB-EC"/>
</dbReference>
<gene>
    <name evidence="12" type="ORF">ACJIZ3_013610</name>
</gene>
<dbReference type="Pfam" id="PF01565">
    <property type="entry name" value="FAD_binding_4"/>
    <property type="match status" value="1"/>
</dbReference>
<keyword evidence="6 10" id="KW-0732">Signal</keyword>
<feature type="chain" id="PRO_5044771582" description="L-gulonolactone oxidase" evidence="10">
    <location>
        <begin position="30"/>
        <end position="585"/>
    </location>
</feature>
<dbReference type="InterPro" id="IPR050432">
    <property type="entry name" value="FAD-linked_Oxidoreductases_BP"/>
</dbReference>
<sequence>MDYFSGRIFSVTKIIWLIIFLMIMNTVKSSTPEDPIKCSSSSSSSSSGVLKKKSNCTITNFIGAFPDRTTCRAAEAFYPTTEAELVSTVAYATLAKKKVKVVTRHSHSLTKLVCPDGDEGLVISTKYLDRVLNVNASAMTMTVESGMMLRQLIEEAAKANMALPSSPYWWGLTVGGMLGTGAPGSSLWGLGSQVHDYVIQLRIVSPAGPGEGYAKVRTLENGNPELDAAKVSLGVLGVISQVTLKLQPLFKRSVTYVTKSDSDIGDQAVRFGREHEFGDITWYPSQKQVIYRIDNRVDSSNTSGNGLYDFLGYRSLPSLVLLTIRTNEETREALEDINGKCIDGRLISTTFRTAAYGLTNDGILFTGYPVVGYQNRIQALGTCLDSPEDLRITTCPWDPRVKGIFYQVTTFSVALSQVKSFIADIQKLVTLEPKSLCGLDLYSGIFMRYVTTSSAFLGKQEDSIEFDFTYYRSKDPLQIAMFKYNGLPHWGKNRNVAFIGAINKFENADKFLKIKQIYDPLGLFSSKWTDQVLGLNKDGLSIMKEGCALEGLCICSEDVHCAPKKGYFCRPGKVYGKARVCAKQY</sequence>
<evidence type="ECO:0000313" key="12">
    <source>
        <dbReference type="EMBL" id="KAL3812342.1"/>
    </source>
</evidence>
<feature type="region of interest" description="Disordered" evidence="9">
    <location>
        <begin position="31"/>
        <end position="50"/>
    </location>
</feature>
<dbReference type="InterPro" id="IPR016169">
    <property type="entry name" value="FAD-bd_PCMH_sub2"/>
</dbReference>
<dbReference type="PROSITE" id="PS51387">
    <property type="entry name" value="FAD_PCMH"/>
    <property type="match status" value="1"/>
</dbReference>
<dbReference type="InterPro" id="IPR055154">
    <property type="entry name" value="GULLO2-like_C"/>
</dbReference>
<dbReference type="Gene3D" id="3.30.465.10">
    <property type="match status" value="1"/>
</dbReference>
<dbReference type="AlphaFoldDB" id="A0ABD3RH32"/>
<dbReference type="InterPro" id="IPR007173">
    <property type="entry name" value="ALO_C"/>
</dbReference>
<proteinExistence type="inferred from homology"/>
<evidence type="ECO:0000259" key="11">
    <source>
        <dbReference type="PROSITE" id="PS51387"/>
    </source>
</evidence>
<dbReference type="EMBL" id="JBJXBP010000008">
    <property type="protein sequence ID" value="KAL3812342.1"/>
    <property type="molecule type" value="Genomic_DNA"/>
</dbReference>
<dbReference type="SUPFAM" id="SSF56176">
    <property type="entry name" value="FAD-binding/transporter-associated domain-like"/>
    <property type="match status" value="1"/>
</dbReference>
<comment type="caution">
    <text evidence="12">The sequence shown here is derived from an EMBL/GenBank/DDBJ whole genome shotgun (WGS) entry which is preliminary data.</text>
</comment>
<organism evidence="12 13">
    <name type="scientific">Penstemon smallii</name>
    <dbReference type="NCBI Taxonomy" id="265156"/>
    <lineage>
        <taxon>Eukaryota</taxon>
        <taxon>Viridiplantae</taxon>
        <taxon>Streptophyta</taxon>
        <taxon>Embryophyta</taxon>
        <taxon>Tracheophyta</taxon>
        <taxon>Spermatophyta</taxon>
        <taxon>Magnoliopsida</taxon>
        <taxon>eudicotyledons</taxon>
        <taxon>Gunneridae</taxon>
        <taxon>Pentapetalae</taxon>
        <taxon>asterids</taxon>
        <taxon>lamiids</taxon>
        <taxon>Lamiales</taxon>
        <taxon>Plantaginaceae</taxon>
        <taxon>Cheloneae</taxon>
        <taxon>Penstemon</taxon>
    </lineage>
</organism>
<keyword evidence="7" id="KW-0560">Oxidoreductase</keyword>
<evidence type="ECO:0000256" key="5">
    <source>
        <dbReference type="ARBA" id="ARBA00022644"/>
    </source>
</evidence>
<evidence type="ECO:0000256" key="4">
    <source>
        <dbReference type="ARBA" id="ARBA00013121"/>
    </source>
</evidence>
<evidence type="ECO:0000256" key="7">
    <source>
        <dbReference type="ARBA" id="ARBA00023002"/>
    </source>
</evidence>
<reference evidence="12 13" key="1">
    <citation type="submission" date="2024-12" db="EMBL/GenBank/DDBJ databases">
        <title>The unique morphological basis and parallel evolutionary history of personate flowers in Penstemon.</title>
        <authorList>
            <person name="Depatie T.H."/>
            <person name="Wessinger C.A."/>
        </authorList>
    </citation>
    <scope>NUCLEOTIDE SEQUENCE [LARGE SCALE GENOMIC DNA]</scope>
    <source>
        <strain evidence="12">WTNN_2</strain>
        <tissue evidence="12">Leaf</tissue>
    </source>
</reference>
<feature type="domain" description="FAD-binding PCMH-type" evidence="11">
    <location>
        <begin position="69"/>
        <end position="249"/>
    </location>
</feature>
<evidence type="ECO:0000256" key="10">
    <source>
        <dbReference type="SAM" id="SignalP"/>
    </source>
</evidence>
<name>A0ABD3RH32_9LAMI</name>
<dbReference type="Pfam" id="PF22906">
    <property type="entry name" value="GULLO2-like_3rd"/>
    <property type="match status" value="1"/>
</dbReference>
<dbReference type="PANTHER" id="PTHR13878">
    <property type="entry name" value="GULONOLACTONE OXIDASE"/>
    <property type="match status" value="1"/>
</dbReference>
<evidence type="ECO:0000256" key="2">
    <source>
        <dbReference type="ARBA" id="ARBA00005147"/>
    </source>
</evidence>
<dbReference type="EC" id="1.1.3.8" evidence="4"/>
<dbReference type="PANTHER" id="PTHR13878:SF67">
    <property type="entry name" value="L-GULONOLACTONE OXIDASE 5"/>
    <property type="match status" value="1"/>
</dbReference>
<comment type="cofactor">
    <cofactor evidence="1">
        <name>FAD</name>
        <dbReference type="ChEBI" id="CHEBI:57692"/>
    </cofactor>
</comment>
<keyword evidence="5" id="KW-0060">Ascorbate biosynthesis</keyword>
<evidence type="ECO:0000313" key="13">
    <source>
        <dbReference type="Proteomes" id="UP001634393"/>
    </source>
</evidence>
<accession>A0ABD3RH32</accession>
<keyword evidence="13" id="KW-1185">Reference proteome</keyword>
<evidence type="ECO:0000256" key="3">
    <source>
        <dbReference type="ARBA" id="ARBA00005466"/>
    </source>
</evidence>
<feature type="signal peptide" evidence="10">
    <location>
        <begin position="1"/>
        <end position="29"/>
    </location>
</feature>
<dbReference type="Pfam" id="PF04030">
    <property type="entry name" value="ALO"/>
    <property type="match status" value="1"/>
</dbReference>
<dbReference type="InterPro" id="IPR016167">
    <property type="entry name" value="FAD-bd_PCMH_sub1"/>
</dbReference>
<comment type="catalytic activity">
    <reaction evidence="8">
        <text>L-gulono-1,4-lactone + O2 = L-ascorbate + H2O2 + H(+)</text>
        <dbReference type="Rhea" id="RHEA:32363"/>
        <dbReference type="ChEBI" id="CHEBI:15378"/>
        <dbReference type="ChEBI" id="CHEBI:15379"/>
        <dbReference type="ChEBI" id="CHEBI:16240"/>
        <dbReference type="ChEBI" id="CHEBI:17587"/>
        <dbReference type="ChEBI" id="CHEBI:38290"/>
        <dbReference type="EC" id="1.1.3.8"/>
    </reaction>
</comment>
<dbReference type="GO" id="GO:0019853">
    <property type="term" value="P:L-ascorbic acid biosynthetic process"/>
    <property type="evidence" value="ECO:0007669"/>
    <property type="project" value="UniProtKB-KW"/>
</dbReference>